<dbReference type="InterPro" id="IPR051678">
    <property type="entry name" value="AGP_Transferase"/>
</dbReference>
<dbReference type="InterPro" id="IPR002575">
    <property type="entry name" value="Aminoglycoside_PTrfase"/>
</dbReference>
<protein>
    <recommendedName>
        <fullName evidence="1">Aminoglycoside phosphotransferase domain-containing protein</fullName>
    </recommendedName>
</protein>
<dbReference type="EMBL" id="MLYV02001342">
    <property type="protein sequence ID" value="PSR70640.1"/>
    <property type="molecule type" value="Genomic_DNA"/>
</dbReference>
<dbReference type="SUPFAM" id="SSF56112">
    <property type="entry name" value="Protein kinase-like (PK-like)"/>
    <property type="match status" value="1"/>
</dbReference>
<dbReference type="InterPro" id="IPR011009">
    <property type="entry name" value="Kinase-like_dom_sf"/>
</dbReference>
<dbReference type="Pfam" id="PF01636">
    <property type="entry name" value="APH"/>
    <property type="match status" value="1"/>
</dbReference>
<dbReference type="PANTHER" id="PTHR21310">
    <property type="entry name" value="AMINOGLYCOSIDE PHOSPHOTRANSFERASE-RELATED-RELATED"/>
    <property type="match status" value="1"/>
</dbReference>
<dbReference type="Gene3D" id="3.30.200.20">
    <property type="entry name" value="Phosphorylase Kinase, domain 1"/>
    <property type="match status" value="1"/>
</dbReference>
<gene>
    <name evidence="2" type="ORF">PHLCEN_2v13500</name>
</gene>
<evidence type="ECO:0000313" key="3">
    <source>
        <dbReference type="Proteomes" id="UP000186601"/>
    </source>
</evidence>
<dbReference type="AlphaFoldDB" id="A0A2R6NE36"/>
<keyword evidence="3" id="KW-1185">Reference proteome</keyword>
<organism evidence="2 3">
    <name type="scientific">Hermanssonia centrifuga</name>
    <dbReference type="NCBI Taxonomy" id="98765"/>
    <lineage>
        <taxon>Eukaryota</taxon>
        <taxon>Fungi</taxon>
        <taxon>Dikarya</taxon>
        <taxon>Basidiomycota</taxon>
        <taxon>Agaricomycotina</taxon>
        <taxon>Agaricomycetes</taxon>
        <taxon>Polyporales</taxon>
        <taxon>Meruliaceae</taxon>
        <taxon>Hermanssonia</taxon>
    </lineage>
</organism>
<evidence type="ECO:0000313" key="2">
    <source>
        <dbReference type="EMBL" id="PSR70640.1"/>
    </source>
</evidence>
<sequence length="317" mass="37443">MKDMSLVVAYKLVIYLADFLEDVFWARMQGQPGGSQMEETSEVDDWNDETILEKYCESIQANQGLPESIDGYGQMKIYKITDKVVVKRTLGRTFDDAVQVPHEALAMDFVRKHTSIPVPRVLRTIQTEDAEDELFYVMDFVDGQQLRHVWPTLSIWGKLRVAWTLRSYIRQLRRIDSTLSSVPGPLGDSPQTCIGFIFESKRHTSFPNMEALFAWFHENARMRRVRARLPPIKYDPFHDCRRMVMTHMDLNMRNILVGKDGRIWIIDWDWSGFYPDWFEYVSMFFAEELINGPISWMRCIPFITDPYIERRRWLEES</sequence>
<evidence type="ECO:0000259" key="1">
    <source>
        <dbReference type="Pfam" id="PF01636"/>
    </source>
</evidence>
<accession>A0A2R6NE36</accession>
<name>A0A2R6NE36_9APHY</name>
<dbReference type="PANTHER" id="PTHR21310:SF39">
    <property type="entry name" value="AMINOGLYCOSIDE PHOSPHOTRANSFERASE DOMAIN-CONTAINING PROTEIN"/>
    <property type="match status" value="1"/>
</dbReference>
<dbReference type="OrthoDB" id="4177236at2759"/>
<proteinExistence type="predicted"/>
<feature type="domain" description="Aminoglycoside phosphotransferase" evidence="1">
    <location>
        <begin position="80"/>
        <end position="284"/>
    </location>
</feature>
<dbReference type="Gene3D" id="3.90.1200.10">
    <property type="match status" value="1"/>
</dbReference>
<reference evidence="2 3" key="1">
    <citation type="submission" date="2018-02" db="EMBL/GenBank/DDBJ databases">
        <title>Genome sequence of the basidiomycete white-rot fungus Phlebia centrifuga.</title>
        <authorList>
            <person name="Granchi Z."/>
            <person name="Peng M."/>
            <person name="de Vries R.P."/>
            <person name="Hilden K."/>
            <person name="Makela M.R."/>
            <person name="Grigoriev I."/>
            <person name="Riley R."/>
        </authorList>
    </citation>
    <scope>NUCLEOTIDE SEQUENCE [LARGE SCALE GENOMIC DNA]</scope>
    <source>
        <strain evidence="2 3">FBCC195</strain>
    </source>
</reference>
<comment type="caution">
    <text evidence="2">The sequence shown here is derived from an EMBL/GenBank/DDBJ whole genome shotgun (WGS) entry which is preliminary data.</text>
</comment>
<dbReference type="STRING" id="98765.A0A2R6NE36"/>
<dbReference type="Proteomes" id="UP000186601">
    <property type="component" value="Unassembled WGS sequence"/>
</dbReference>